<name>A0ABQ7IVC4_9HELO</name>
<reference evidence="2 3" key="1">
    <citation type="journal article" date="2020" name="Genome Biol. Evol.">
        <title>Comparative genomics of Sclerotiniaceae.</title>
        <authorList>
            <person name="Valero Jimenez C.A."/>
            <person name="Steentjes M."/>
            <person name="Scholten O.E."/>
            <person name="Van Kan J.A.L."/>
        </authorList>
    </citation>
    <scope>NUCLEOTIDE SEQUENCE [LARGE SCALE GENOMIC DNA]</scope>
    <source>
        <strain evidence="2 3">B1</strain>
    </source>
</reference>
<accession>A0ABQ7IVC4</accession>
<dbReference type="EMBL" id="RCSX01000005">
    <property type="protein sequence ID" value="KAF7934915.1"/>
    <property type="molecule type" value="Genomic_DNA"/>
</dbReference>
<proteinExistence type="predicted"/>
<feature type="compositionally biased region" description="Low complexity" evidence="1">
    <location>
        <begin position="52"/>
        <end position="65"/>
    </location>
</feature>
<keyword evidence="3" id="KW-1185">Reference proteome</keyword>
<comment type="caution">
    <text evidence="2">The sequence shown here is derived from an EMBL/GenBank/DDBJ whole genome shotgun (WGS) entry which is preliminary data.</text>
</comment>
<feature type="compositionally biased region" description="Polar residues" evidence="1">
    <location>
        <begin position="66"/>
        <end position="81"/>
    </location>
</feature>
<dbReference type="RefSeq" id="XP_038813109.1">
    <property type="nucleotide sequence ID" value="XM_038950580.1"/>
</dbReference>
<feature type="region of interest" description="Disordered" evidence="1">
    <location>
        <begin position="44"/>
        <end position="81"/>
    </location>
</feature>
<evidence type="ECO:0000313" key="2">
    <source>
        <dbReference type="EMBL" id="KAF7934915.1"/>
    </source>
</evidence>
<evidence type="ECO:0000256" key="1">
    <source>
        <dbReference type="SAM" id="MobiDB-lite"/>
    </source>
</evidence>
<dbReference type="GeneID" id="62229734"/>
<evidence type="ECO:0000313" key="3">
    <source>
        <dbReference type="Proteomes" id="UP000783213"/>
    </source>
</evidence>
<organism evidence="2 3">
    <name type="scientific">Botrytis deweyae</name>
    <dbReference type="NCBI Taxonomy" id="2478750"/>
    <lineage>
        <taxon>Eukaryota</taxon>
        <taxon>Fungi</taxon>
        <taxon>Dikarya</taxon>
        <taxon>Ascomycota</taxon>
        <taxon>Pezizomycotina</taxon>
        <taxon>Leotiomycetes</taxon>
        <taxon>Helotiales</taxon>
        <taxon>Sclerotiniaceae</taxon>
        <taxon>Botrytis</taxon>
    </lineage>
</organism>
<sequence length="270" mass="30340">MRRKLLANRESQQRFLFKQIEVVSFSEMAPKYSGHRNDLRRYQAGTHGVKQQHSSSQSIDHSSIDTVRQTPHSVHTTASNTQIDPQILNHETLNQHTIHQAQLTQNPYHTHVILQNEIRTLQNGFSSLGVDVPFDLYQSKIGGYHAYSDGIESTPRQYFTADNPYDPQSQSYTPNPISTQPHPVSHGYSTQYLAPASTASHTIQPTEDECTWSEISHGHDNNEQDVMGSSNELYGTGAQFQVSSHDVPRCFASVSQLEIDTMEESSSPTT</sequence>
<feature type="compositionally biased region" description="Polar residues" evidence="1">
    <location>
        <begin position="166"/>
        <end position="189"/>
    </location>
</feature>
<gene>
    <name evidence="2" type="ORF">EAE98_002960</name>
</gene>
<dbReference type="Proteomes" id="UP000783213">
    <property type="component" value="Unassembled WGS sequence"/>
</dbReference>
<feature type="region of interest" description="Disordered" evidence="1">
    <location>
        <begin position="160"/>
        <end position="189"/>
    </location>
</feature>
<protein>
    <submittedName>
        <fullName evidence="2">Uncharacterized protein</fullName>
    </submittedName>
</protein>